<keyword evidence="5" id="KW-0175">Coiled coil</keyword>
<comment type="subcellular location">
    <subcellularLocation>
        <location evidence="1 4">Nucleus</location>
    </subcellularLocation>
</comment>
<dbReference type="AlphaFoldDB" id="A0AAV1R618"/>
<gene>
    <name evidence="7" type="ORF">DCAF_LOCUS6166</name>
</gene>
<feature type="domain" description="Histone deacetylase interacting" evidence="6">
    <location>
        <begin position="360"/>
        <end position="459"/>
    </location>
</feature>
<organism evidence="7 8">
    <name type="scientific">Dovyalis caffra</name>
    <dbReference type="NCBI Taxonomy" id="77055"/>
    <lineage>
        <taxon>Eukaryota</taxon>
        <taxon>Viridiplantae</taxon>
        <taxon>Streptophyta</taxon>
        <taxon>Embryophyta</taxon>
        <taxon>Tracheophyta</taxon>
        <taxon>Spermatophyta</taxon>
        <taxon>Magnoliopsida</taxon>
        <taxon>eudicotyledons</taxon>
        <taxon>Gunneridae</taxon>
        <taxon>Pentapetalae</taxon>
        <taxon>rosids</taxon>
        <taxon>fabids</taxon>
        <taxon>Malpighiales</taxon>
        <taxon>Salicaceae</taxon>
        <taxon>Flacourtieae</taxon>
        <taxon>Dovyalis</taxon>
    </lineage>
</organism>
<dbReference type="GO" id="GO:0000785">
    <property type="term" value="C:chromatin"/>
    <property type="evidence" value="ECO:0007669"/>
    <property type="project" value="TreeGrafter"/>
</dbReference>
<name>A0AAV1R618_9ROSI</name>
<dbReference type="SUPFAM" id="SSF47762">
    <property type="entry name" value="PAH2 domain"/>
    <property type="match status" value="3"/>
</dbReference>
<dbReference type="PANTHER" id="PTHR12346">
    <property type="entry name" value="SIN3B-RELATED"/>
    <property type="match status" value="1"/>
</dbReference>
<dbReference type="Gene3D" id="1.20.1160.11">
    <property type="entry name" value="Paired amphipathic helix"/>
    <property type="match status" value="3"/>
</dbReference>
<evidence type="ECO:0000313" key="8">
    <source>
        <dbReference type="Proteomes" id="UP001314170"/>
    </source>
</evidence>
<evidence type="ECO:0000256" key="1">
    <source>
        <dbReference type="ARBA" id="ARBA00004123"/>
    </source>
</evidence>
<evidence type="ECO:0000259" key="6">
    <source>
        <dbReference type="SMART" id="SM00761"/>
    </source>
</evidence>
<sequence length="520" mass="60939">MGTKRDYYGESQTYLKELRARLQDQPEKLSSFYRVMEDIRAQRDERSGRLEKVSDDVLARLKAILEGHCDLIRGLNLFLPPSYRFGVDDDDEAAEVEEEDEKETAAASAEKTMMLPGFEDAKDFINKLRMRGGKVWDDFLKVFGQVKDRRDLYEIIAPLCGDDTDLLEGFHRFMRASEAIPVASDHVPDSQDKDVNDGEAEAIKVDEQQEKQPENIKVCEENGKERKLVKKVGGFTVKAGGKVVMEKLFEDGLCFFEKVRKKLSCKISYRTFLKLFFYYTTGKLRKAEWNERIAAVIGKHPDLMDEFRLYVRNCEKVQVFRKKFEEEDEVQKIETRGCKQRDRKRRKYLYKSIQELDLSHCKRCTPSYLCLPKDYYSPSKHNRISEAELQVLNNQFLSVPSGTEDFFTRKSHENEQILFECEDDRYETDMLIGWFSSAVEYAEELEKSTADDNEVKKGSRTIFLRCLERLYDDQGLEVLQIFNEDPQHALPVLKVRLQQKLKELKDYQDELQKFFAMYIL</sequence>
<dbReference type="SMART" id="SM00761">
    <property type="entry name" value="HDAC_interact"/>
    <property type="match status" value="1"/>
</dbReference>
<dbReference type="Pfam" id="PF02671">
    <property type="entry name" value="PAH"/>
    <property type="match status" value="1"/>
</dbReference>
<dbReference type="Pfam" id="PF08295">
    <property type="entry name" value="Sin3_corepress"/>
    <property type="match status" value="1"/>
</dbReference>
<dbReference type="PROSITE" id="PS51477">
    <property type="entry name" value="PAH"/>
    <property type="match status" value="3"/>
</dbReference>
<evidence type="ECO:0000256" key="5">
    <source>
        <dbReference type="SAM" id="Coils"/>
    </source>
</evidence>
<evidence type="ECO:0000256" key="4">
    <source>
        <dbReference type="PROSITE-ProRule" id="PRU00810"/>
    </source>
</evidence>
<dbReference type="GO" id="GO:0003714">
    <property type="term" value="F:transcription corepressor activity"/>
    <property type="evidence" value="ECO:0007669"/>
    <property type="project" value="InterPro"/>
</dbReference>
<evidence type="ECO:0000256" key="2">
    <source>
        <dbReference type="ARBA" id="ARBA00022491"/>
    </source>
</evidence>
<keyword evidence="8" id="KW-1185">Reference proteome</keyword>
<dbReference type="PANTHER" id="PTHR12346:SF8">
    <property type="entry name" value="PAIRED AMPHIPATHIC HELIX PROTEIN SIN3-LIKE 2"/>
    <property type="match status" value="1"/>
</dbReference>
<feature type="coiled-coil region" evidence="5">
    <location>
        <begin position="490"/>
        <end position="517"/>
    </location>
</feature>
<dbReference type="InterPro" id="IPR003822">
    <property type="entry name" value="PAH"/>
</dbReference>
<comment type="caution">
    <text evidence="7">The sequence shown here is derived from an EMBL/GenBank/DDBJ whole genome shotgun (WGS) entry which is preliminary data.</text>
</comment>
<dbReference type="InterPro" id="IPR039774">
    <property type="entry name" value="Sin3-like"/>
</dbReference>
<dbReference type="InterPro" id="IPR036600">
    <property type="entry name" value="PAH_sf"/>
</dbReference>
<dbReference type="Proteomes" id="UP001314170">
    <property type="component" value="Unassembled WGS sequence"/>
</dbReference>
<proteinExistence type="predicted"/>
<dbReference type="InterPro" id="IPR013194">
    <property type="entry name" value="HDAC_interact_dom"/>
</dbReference>
<dbReference type="EMBL" id="CAWUPB010000893">
    <property type="protein sequence ID" value="CAK7328443.1"/>
    <property type="molecule type" value="Genomic_DNA"/>
</dbReference>
<accession>A0AAV1R618</accession>
<dbReference type="GO" id="GO:0000122">
    <property type="term" value="P:negative regulation of transcription by RNA polymerase II"/>
    <property type="evidence" value="ECO:0007669"/>
    <property type="project" value="TreeGrafter"/>
</dbReference>
<evidence type="ECO:0000313" key="7">
    <source>
        <dbReference type="EMBL" id="CAK7328443.1"/>
    </source>
</evidence>
<protein>
    <recommendedName>
        <fullName evidence="6">Histone deacetylase interacting domain-containing protein</fullName>
    </recommendedName>
</protein>
<dbReference type="GO" id="GO:0000118">
    <property type="term" value="C:histone deacetylase complex"/>
    <property type="evidence" value="ECO:0007669"/>
    <property type="project" value="TreeGrafter"/>
</dbReference>
<evidence type="ECO:0000256" key="3">
    <source>
        <dbReference type="ARBA" id="ARBA00023242"/>
    </source>
</evidence>
<reference evidence="7 8" key="1">
    <citation type="submission" date="2024-01" db="EMBL/GenBank/DDBJ databases">
        <authorList>
            <person name="Waweru B."/>
        </authorList>
    </citation>
    <scope>NUCLEOTIDE SEQUENCE [LARGE SCALE GENOMIC DNA]</scope>
</reference>
<keyword evidence="3 4" id="KW-0539">Nucleus</keyword>
<keyword evidence="2" id="KW-0678">Repressor</keyword>